<feature type="compositionally biased region" description="Gly residues" evidence="1">
    <location>
        <begin position="714"/>
        <end position="724"/>
    </location>
</feature>
<feature type="compositionally biased region" description="Basic residues" evidence="1">
    <location>
        <begin position="736"/>
        <end position="746"/>
    </location>
</feature>
<organism evidence="2 3">
    <name type="scientific">Prorocentrum cordatum</name>
    <dbReference type="NCBI Taxonomy" id="2364126"/>
    <lineage>
        <taxon>Eukaryota</taxon>
        <taxon>Sar</taxon>
        <taxon>Alveolata</taxon>
        <taxon>Dinophyceae</taxon>
        <taxon>Prorocentrales</taxon>
        <taxon>Prorocentraceae</taxon>
        <taxon>Prorocentrum</taxon>
    </lineage>
</organism>
<evidence type="ECO:0000313" key="2">
    <source>
        <dbReference type="EMBL" id="CAK0832908.1"/>
    </source>
</evidence>
<name>A0ABN9SM60_9DINO</name>
<evidence type="ECO:0000256" key="1">
    <source>
        <dbReference type="SAM" id="MobiDB-lite"/>
    </source>
</evidence>
<protein>
    <submittedName>
        <fullName evidence="2">Uncharacterized protein</fullName>
    </submittedName>
</protein>
<evidence type="ECO:0000313" key="3">
    <source>
        <dbReference type="Proteomes" id="UP001189429"/>
    </source>
</evidence>
<keyword evidence="3" id="KW-1185">Reference proteome</keyword>
<reference evidence="2" key="1">
    <citation type="submission" date="2023-10" db="EMBL/GenBank/DDBJ databases">
        <authorList>
            <person name="Chen Y."/>
            <person name="Shah S."/>
            <person name="Dougan E. K."/>
            <person name="Thang M."/>
            <person name="Chan C."/>
        </authorList>
    </citation>
    <scope>NUCLEOTIDE SEQUENCE [LARGE SCALE GENOMIC DNA]</scope>
</reference>
<feature type="non-terminal residue" evidence="2">
    <location>
        <position position="746"/>
    </location>
</feature>
<sequence length="746" mass="79225">MVAALRSLGFKQIPRTQSRQKFQNFVENLNIPAQVLASALKSASRRAQQKQFYANRKRDEARKKDEACQDRFSLSGYPREVIEAAAKGILGLQRTDILETRKMVEMLEVMGITRRDIDEFMREVCGQEFDDWSERPPRGSAGPRGRGRAESQGSGRVASQGRGRAASQGRGSTRRQPRSWEAEDAEDVEDMLSGGRSRRSRRQGPPFQGGRRVYADSDDFHRFHLGGEAAGGPWDEDFERRSREAHAAGLDVEDLEEFERHFGEGAFSSAAATRADSRGQRRGARHASVRGALVARVFGGASLAKAAPWVSHGYGGPGGGGEPFGSGAPAGREPDTEERVEAAMAEALARGWRPQELSRGQASRLLGVAAWGASAGELREARRRLVLRGGVVLDGPLGGPPGGLPPALMELMGPGAPEVLALGPGGPVLGASGDAGQPARIPADAFRELFPGPLVEVSEVESPDGTVVEFDSPFGGAPDPHVLDMLQGLGREFQSEMLPAIRKQASAGAWQAPLSCRDDLQKLCPGDKHRLACLGRHQDAVSEACRRDVGKSVPFLCSGEIEKFCTPASEGILPCLARSAGEASPACREAVAATRGLVGRARTQKAVVTNPATGEKKVHVPTAEPAAQRERRLDSQIAGRQAPSSTKAPQSAGVAAPSPELAALREANLDALLAGEPASPRPAQSGDEATASASQGARRGVAHAPGGLHARGLPEGGGHAGRGGRFSRHDLEERRPRRGPGLHRPA</sequence>
<feature type="compositionally biased region" description="Low complexity" evidence="1">
    <location>
        <begin position="158"/>
        <end position="171"/>
    </location>
</feature>
<feature type="region of interest" description="Disordered" evidence="1">
    <location>
        <begin position="317"/>
        <end position="337"/>
    </location>
</feature>
<dbReference type="Proteomes" id="UP001189429">
    <property type="component" value="Unassembled WGS sequence"/>
</dbReference>
<accession>A0ABN9SM60</accession>
<dbReference type="EMBL" id="CAUYUJ010011925">
    <property type="protein sequence ID" value="CAK0832908.1"/>
    <property type="molecule type" value="Genomic_DNA"/>
</dbReference>
<feature type="region of interest" description="Disordered" evidence="1">
    <location>
        <begin position="676"/>
        <end position="746"/>
    </location>
</feature>
<gene>
    <name evidence="2" type="ORF">PCOR1329_LOCUS30762</name>
</gene>
<feature type="region of interest" description="Disordered" evidence="1">
    <location>
        <begin position="610"/>
        <end position="657"/>
    </location>
</feature>
<proteinExistence type="predicted"/>
<comment type="caution">
    <text evidence="2">The sequence shown here is derived from an EMBL/GenBank/DDBJ whole genome shotgun (WGS) entry which is preliminary data.</text>
</comment>
<feature type="compositionally biased region" description="Low complexity" evidence="1">
    <location>
        <begin position="203"/>
        <end position="212"/>
    </location>
</feature>
<feature type="region of interest" description="Disordered" evidence="1">
    <location>
        <begin position="128"/>
        <end position="213"/>
    </location>
</feature>